<dbReference type="Gene3D" id="2.40.160.10">
    <property type="entry name" value="Porin"/>
    <property type="match status" value="1"/>
</dbReference>
<accession>A0A1H6TTR0</accession>
<evidence type="ECO:0000313" key="1">
    <source>
        <dbReference type="EMBL" id="SEI83449.1"/>
    </source>
</evidence>
<organism evidence="1 2">
    <name type="scientific">Propionispira arboris</name>
    <dbReference type="NCBI Taxonomy" id="84035"/>
    <lineage>
        <taxon>Bacteria</taxon>
        <taxon>Bacillati</taxon>
        <taxon>Bacillota</taxon>
        <taxon>Negativicutes</taxon>
        <taxon>Selenomonadales</taxon>
        <taxon>Selenomonadaceae</taxon>
        <taxon>Propionispira</taxon>
    </lineage>
</organism>
<name>A0A1H6TTR0_9FIRM</name>
<gene>
    <name evidence="1" type="ORF">SAMN05660742_101184</name>
</gene>
<proteinExistence type="predicted"/>
<protein>
    <recommendedName>
        <fullName evidence="3">Porin</fullName>
    </recommendedName>
</protein>
<dbReference type="InterPro" id="IPR023614">
    <property type="entry name" value="Porin_dom_sf"/>
</dbReference>
<dbReference type="STRING" id="84035.SAMN05660742_101184"/>
<dbReference type="AlphaFoldDB" id="A0A1H6TTR0"/>
<dbReference type="EMBL" id="FNZK01000001">
    <property type="protein sequence ID" value="SEI83449.1"/>
    <property type="molecule type" value="Genomic_DNA"/>
</dbReference>
<evidence type="ECO:0000313" key="2">
    <source>
        <dbReference type="Proteomes" id="UP000199662"/>
    </source>
</evidence>
<dbReference type="Proteomes" id="UP000199662">
    <property type="component" value="Unassembled WGS sequence"/>
</dbReference>
<reference evidence="1 2" key="1">
    <citation type="submission" date="2016-10" db="EMBL/GenBank/DDBJ databases">
        <authorList>
            <person name="de Groot N.N."/>
        </authorList>
    </citation>
    <scope>NUCLEOTIDE SEQUENCE [LARGE SCALE GENOMIC DNA]</scope>
    <source>
        <strain evidence="1 2">DSM 2179</strain>
    </source>
</reference>
<evidence type="ECO:0008006" key="3">
    <source>
        <dbReference type="Google" id="ProtNLM"/>
    </source>
</evidence>
<keyword evidence="2" id="KW-1185">Reference proteome</keyword>
<dbReference type="SUPFAM" id="SSF56935">
    <property type="entry name" value="Porins"/>
    <property type="match status" value="1"/>
</dbReference>
<sequence>MRLEGTRYNKAYKGNDDIAGTGLLRLEINAAVNDDWLVRARLDGQTSLNNDNGTIGTSTGKDQVTTKRIFAQGPLFGATAKIGKFGTFDNAALTNGGLIIDKELTGAEFAFGKAVKTTLTYGRIANGSILGVVGSKAGQVADYASAQFSYAPTKALTVAAGYNYLSDDGFTNVKYAGKNIGDNYGFWNAGFDYKLTKDFTFGGVYVKSDAETNNATINSIQADSSEAKSYSIQLTYKGVKASVPGSYGLWAAYRQLGSFATINTTFNGAETGTKGYELGAMYMLDKNILSKTVYYDGENITGGKDIKKVFERLEFAF</sequence>